<name>A0ABW9XUH5_9BACL</name>
<dbReference type="SUPFAM" id="SSF56112">
    <property type="entry name" value="Protein kinase-like (PK-like)"/>
    <property type="match status" value="1"/>
</dbReference>
<dbReference type="PROSITE" id="PS50011">
    <property type="entry name" value="PROTEIN_KINASE_DOM"/>
    <property type="match status" value="1"/>
</dbReference>
<dbReference type="EMBL" id="JAAAMV010000020">
    <property type="protein sequence ID" value="NBD26327.1"/>
    <property type="molecule type" value="Genomic_DNA"/>
</dbReference>
<dbReference type="InterPro" id="IPR011009">
    <property type="entry name" value="Kinase-like_dom_sf"/>
</dbReference>
<protein>
    <submittedName>
        <fullName evidence="2">Phosphotransferase</fullName>
    </submittedName>
</protein>
<keyword evidence="3" id="KW-1185">Reference proteome</keyword>
<dbReference type="InterPro" id="IPR000719">
    <property type="entry name" value="Prot_kinase_dom"/>
</dbReference>
<dbReference type="RefSeq" id="WP_161745131.1">
    <property type="nucleotide sequence ID" value="NZ_JAAAMV010000020.1"/>
</dbReference>
<organism evidence="2 3">
    <name type="scientific">Paenibacillus glycinis</name>
    <dbReference type="NCBI Taxonomy" id="2697035"/>
    <lineage>
        <taxon>Bacteria</taxon>
        <taxon>Bacillati</taxon>
        <taxon>Bacillota</taxon>
        <taxon>Bacilli</taxon>
        <taxon>Bacillales</taxon>
        <taxon>Paenibacillaceae</taxon>
        <taxon>Paenibacillus</taxon>
    </lineage>
</organism>
<feature type="domain" description="Protein kinase" evidence="1">
    <location>
        <begin position="17"/>
        <end position="258"/>
    </location>
</feature>
<proteinExistence type="predicted"/>
<dbReference type="PANTHER" id="PTHR21310">
    <property type="entry name" value="AMINOGLYCOSIDE PHOSPHOTRANSFERASE-RELATED-RELATED"/>
    <property type="match status" value="1"/>
</dbReference>
<gene>
    <name evidence="2" type="ORF">GT019_20855</name>
</gene>
<evidence type="ECO:0000313" key="2">
    <source>
        <dbReference type="EMBL" id="NBD26327.1"/>
    </source>
</evidence>
<comment type="caution">
    <text evidence="2">The sequence shown here is derived from an EMBL/GenBank/DDBJ whole genome shotgun (WGS) entry which is preliminary data.</text>
</comment>
<dbReference type="Proteomes" id="UP000665561">
    <property type="component" value="Unassembled WGS sequence"/>
</dbReference>
<accession>A0ABW9XUH5</accession>
<dbReference type="Gene3D" id="3.90.1200.10">
    <property type="match status" value="1"/>
</dbReference>
<evidence type="ECO:0000259" key="1">
    <source>
        <dbReference type="PROSITE" id="PS50011"/>
    </source>
</evidence>
<reference evidence="2 3" key="1">
    <citation type="submission" date="2020-01" db="EMBL/GenBank/DDBJ databases">
        <title>Paenibacillus soybeanensis sp. nov. isolated from the nodules of soybean (Glycine max(L.) Merr).</title>
        <authorList>
            <person name="Wang H."/>
        </authorList>
    </citation>
    <scope>NUCLEOTIDE SEQUENCE [LARGE SCALE GENOMIC DNA]</scope>
    <source>
        <strain evidence="2 3">T1</strain>
    </source>
</reference>
<evidence type="ECO:0000313" key="3">
    <source>
        <dbReference type="Proteomes" id="UP000665561"/>
    </source>
</evidence>
<sequence>MKLADIPESVIRLIGDVRELGLPAQGHTSVVALATTDSGMYIMKKCVHPLYREWLRKEHRSLRLLHSAGLPIPDVIGYAEEPSGSWLVMSYIEGTRLREFLTTEHRASKREQAIHEYGAALKRIHESPCPAELKRQGDWLDGMLLQARSNLAHHAVDGSAELLAELERSKPDPIEATLIHGDFTIDNVLVRDRAVVGVIDWSGAAFGDPRYDAALAIRPKPNAFERAHDVALFYEAYDGLRLTIEEYRYYEEGLYAFF</sequence>
<dbReference type="Pfam" id="PF01636">
    <property type="entry name" value="APH"/>
    <property type="match status" value="1"/>
</dbReference>
<dbReference type="InterPro" id="IPR051678">
    <property type="entry name" value="AGP_Transferase"/>
</dbReference>
<dbReference type="InterPro" id="IPR002575">
    <property type="entry name" value="Aminoglycoside_PTrfase"/>
</dbReference>